<dbReference type="AlphaFoldDB" id="A0A0A9EYV3"/>
<reference evidence="1" key="1">
    <citation type="submission" date="2014-09" db="EMBL/GenBank/DDBJ databases">
        <authorList>
            <person name="Magalhaes I.L.F."/>
            <person name="Oliveira U."/>
            <person name="Santos F.R."/>
            <person name="Vidigal T.H.D.A."/>
            <person name="Brescovit A.D."/>
            <person name="Santos A.J."/>
        </authorList>
    </citation>
    <scope>NUCLEOTIDE SEQUENCE</scope>
    <source>
        <tissue evidence="1">Shoot tissue taken approximately 20 cm above the soil surface</tissue>
    </source>
</reference>
<evidence type="ECO:0000313" key="1">
    <source>
        <dbReference type="EMBL" id="JAE04124.1"/>
    </source>
</evidence>
<sequence length="17" mass="1848">MGLEAKRRFGSLGGGRR</sequence>
<organism evidence="1">
    <name type="scientific">Arundo donax</name>
    <name type="common">Giant reed</name>
    <name type="synonym">Donax arundinaceus</name>
    <dbReference type="NCBI Taxonomy" id="35708"/>
    <lineage>
        <taxon>Eukaryota</taxon>
        <taxon>Viridiplantae</taxon>
        <taxon>Streptophyta</taxon>
        <taxon>Embryophyta</taxon>
        <taxon>Tracheophyta</taxon>
        <taxon>Spermatophyta</taxon>
        <taxon>Magnoliopsida</taxon>
        <taxon>Liliopsida</taxon>
        <taxon>Poales</taxon>
        <taxon>Poaceae</taxon>
        <taxon>PACMAD clade</taxon>
        <taxon>Arundinoideae</taxon>
        <taxon>Arundineae</taxon>
        <taxon>Arundo</taxon>
    </lineage>
</organism>
<dbReference type="EMBL" id="GBRH01193772">
    <property type="protein sequence ID" value="JAE04124.1"/>
    <property type="molecule type" value="Transcribed_RNA"/>
</dbReference>
<reference evidence="1" key="2">
    <citation type="journal article" date="2015" name="Data Brief">
        <title>Shoot transcriptome of the giant reed, Arundo donax.</title>
        <authorList>
            <person name="Barrero R.A."/>
            <person name="Guerrero F.D."/>
            <person name="Moolhuijzen P."/>
            <person name="Goolsby J.A."/>
            <person name="Tidwell J."/>
            <person name="Bellgard S.E."/>
            <person name="Bellgard M.I."/>
        </authorList>
    </citation>
    <scope>NUCLEOTIDE SEQUENCE</scope>
    <source>
        <tissue evidence="1">Shoot tissue taken approximately 20 cm above the soil surface</tissue>
    </source>
</reference>
<keyword evidence="1" id="KW-0808">Transferase</keyword>
<protein>
    <submittedName>
        <fullName evidence="1">D-erythro-sphingosine kinase/ diacylglycerol kinase</fullName>
    </submittedName>
</protein>
<accession>A0A0A9EYV3</accession>
<name>A0A0A9EYV3_ARUDO</name>
<keyword evidence="1" id="KW-0418">Kinase</keyword>
<dbReference type="GO" id="GO:0016301">
    <property type="term" value="F:kinase activity"/>
    <property type="evidence" value="ECO:0007669"/>
    <property type="project" value="UniProtKB-KW"/>
</dbReference>
<proteinExistence type="predicted"/>